<keyword evidence="2" id="KW-1185">Reference proteome</keyword>
<dbReference type="EMBL" id="CAVMJV010000008">
    <property type="protein sequence ID" value="CAK5037836.1"/>
    <property type="molecule type" value="Genomic_DNA"/>
</dbReference>
<name>A0ACB0Y9A2_MELEN</name>
<proteinExistence type="predicted"/>
<evidence type="ECO:0000313" key="2">
    <source>
        <dbReference type="Proteomes" id="UP001497535"/>
    </source>
</evidence>
<dbReference type="Proteomes" id="UP001497535">
    <property type="component" value="Unassembled WGS sequence"/>
</dbReference>
<accession>A0ACB0Y9A2</accession>
<reference evidence="1" key="1">
    <citation type="submission" date="2023-11" db="EMBL/GenBank/DDBJ databases">
        <authorList>
            <person name="Poullet M."/>
        </authorList>
    </citation>
    <scope>NUCLEOTIDE SEQUENCE</scope>
    <source>
        <strain evidence="1">E1834</strain>
    </source>
</reference>
<organism evidence="1 2">
    <name type="scientific">Meloidogyne enterolobii</name>
    <name type="common">Root-knot nematode worm</name>
    <name type="synonym">Meloidogyne mayaguensis</name>
    <dbReference type="NCBI Taxonomy" id="390850"/>
    <lineage>
        <taxon>Eukaryota</taxon>
        <taxon>Metazoa</taxon>
        <taxon>Ecdysozoa</taxon>
        <taxon>Nematoda</taxon>
        <taxon>Chromadorea</taxon>
        <taxon>Rhabditida</taxon>
        <taxon>Tylenchina</taxon>
        <taxon>Tylenchomorpha</taxon>
        <taxon>Tylenchoidea</taxon>
        <taxon>Meloidogynidae</taxon>
        <taxon>Meloidogyninae</taxon>
        <taxon>Meloidogyne</taxon>
    </lineage>
</organism>
<sequence>MDIYLFKPYVVYQRLYNCSLYRIDDIPLEKRQKIFLGVVFVILFLVFEVFILKIFVVPREFTFFKIHFSFA</sequence>
<comment type="caution">
    <text evidence="1">The sequence shown here is derived from an EMBL/GenBank/DDBJ whole genome shotgun (WGS) entry which is preliminary data.</text>
</comment>
<gene>
    <name evidence="1" type="ORF">MENTE1834_LOCUS9448</name>
</gene>
<protein>
    <submittedName>
        <fullName evidence="1">Uncharacterized protein</fullName>
    </submittedName>
</protein>
<evidence type="ECO:0000313" key="1">
    <source>
        <dbReference type="EMBL" id="CAK5037836.1"/>
    </source>
</evidence>